<dbReference type="Proteomes" id="UP000541444">
    <property type="component" value="Unassembled WGS sequence"/>
</dbReference>
<evidence type="ECO:0000256" key="1">
    <source>
        <dbReference type="SAM" id="Coils"/>
    </source>
</evidence>
<keyword evidence="1" id="KW-0175">Coiled coil</keyword>
<dbReference type="Gene3D" id="1.10.10.1290">
    <property type="entry name" value="Transcriptional regulator DELLA, N-terminal domain"/>
    <property type="match status" value="1"/>
</dbReference>
<evidence type="ECO:0000259" key="2">
    <source>
        <dbReference type="Pfam" id="PF12041"/>
    </source>
</evidence>
<feature type="coiled-coil region" evidence="1">
    <location>
        <begin position="34"/>
        <end position="61"/>
    </location>
</feature>
<dbReference type="SMART" id="SM01129">
    <property type="entry name" value="DELLA"/>
    <property type="match status" value="1"/>
</dbReference>
<evidence type="ECO:0000313" key="4">
    <source>
        <dbReference type="Proteomes" id="UP000541444"/>
    </source>
</evidence>
<reference evidence="3 4" key="1">
    <citation type="journal article" date="2020" name="IScience">
        <title>Genome Sequencing of the Endangered Kingdonia uniflora (Circaeasteraceae, Ranunculales) Reveals Potential Mechanisms of Evolutionary Specialization.</title>
        <authorList>
            <person name="Sun Y."/>
            <person name="Deng T."/>
            <person name="Zhang A."/>
            <person name="Moore M.J."/>
            <person name="Landis J.B."/>
            <person name="Lin N."/>
            <person name="Zhang H."/>
            <person name="Zhang X."/>
            <person name="Huang J."/>
            <person name="Zhang X."/>
            <person name="Sun H."/>
            <person name="Wang H."/>
        </authorList>
    </citation>
    <scope>NUCLEOTIDE SEQUENCE [LARGE SCALE GENOMIC DNA]</scope>
    <source>
        <strain evidence="3">TB1705</strain>
        <tissue evidence="3">Leaf</tissue>
    </source>
</reference>
<dbReference type="InterPro" id="IPR038088">
    <property type="entry name" value="DELLA_N_sf"/>
</dbReference>
<proteinExistence type="predicted"/>
<dbReference type="AlphaFoldDB" id="A0A7J7NH80"/>
<accession>A0A7J7NH80</accession>
<protein>
    <recommendedName>
        <fullName evidence="2">Transcriptional factor DELLA N-terminal domain-containing protein</fullName>
    </recommendedName>
</protein>
<feature type="domain" description="Transcriptional factor DELLA N-terminal" evidence="2">
    <location>
        <begin position="19"/>
        <end position="55"/>
    </location>
</feature>
<sequence>MMWNESSCSQPEQADADVDELLAVLGYKVRSSDMAEVAQKLEQLEMVMANAQAQQDGIMDKIGGALHIGGNKDEKKPQQH</sequence>
<dbReference type="InterPro" id="IPR021914">
    <property type="entry name" value="TF_DELLA_N"/>
</dbReference>
<dbReference type="EMBL" id="JACGCM010000786">
    <property type="protein sequence ID" value="KAF6166545.1"/>
    <property type="molecule type" value="Genomic_DNA"/>
</dbReference>
<organism evidence="3 4">
    <name type="scientific">Kingdonia uniflora</name>
    <dbReference type="NCBI Taxonomy" id="39325"/>
    <lineage>
        <taxon>Eukaryota</taxon>
        <taxon>Viridiplantae</taxon>
        <taxon>Streptophyta</taxon>
        <taxon>Embryophyta</taxon>
        <taxon>Tracheophyta</taxon>
        <taxon>Spermatophyta</taxon>
        <taxon>Magnoliopsida</taxon>
        <taxon>Ranunculales</taxon>
        <taxon>Circaeasteraceae</taxon>
        <taxon>Kingdonia</taxon>
    </lineage>
</organism>
<dbReference type="OrthoDB" id="1748372at2759"/>
<feature type="non-terminal residue" evidence="3">
    <location>
        <position position="80"/>
    </location>
</feature>
<gene>
    <name evidence="3" type="ORF">GIB67_005407</name>
</gene>
<comment type="caution">
    <text evidence="3">The sequence shown here is derived from an EMBL/GenBank/DDBJ whole genome shotgun (WGS) entry which is preliminary data.</text>
</comment>
<dbReference type="Pfam" id="PF12041">
    <property type="entry name" value="DELLA"/>
    <property type="match status" value="1"/>
</dbReference>
<name>A0A7J7NH80_9MAGN</name>
<evidence type="ECO:0000313" key="3">
    <source>
        <dbReference type="EMBL" id="KAF6166545.1"/>
    </source>
</evidence>
<keyword evidence="4" id="KW-1185">Reference proteome</keyword>